<dbReference type="InterPro" id="IPR002771">
    <property type="entry name" value="Multi_antbiot-R_MarC"/>
</dbReference>
<dbReference type="AlphaFoldDB" id="A0A1I0S5Q7"/>
<gene>
    <name evidence="8" type="ORF">SAMN04488122_3848</name>
</gene>
<organism evidence="8 9">
    <name type="scientific">Chitinophaga arvensicola</name>
    <dbReference type="NCBI Taxonomy" id="29529"/>
    <lineage>
        <taxon>Bacteria</taxon>
        <taxon>Pseudomonadati</taxon>
        <taxon>Bacteroidota</taxon>
        <taxon>Chitinophagia</taxon>
        <taxon>Chitinophagales</taxon>
        <taxon>Chitinophagaceae</taxon>
        <taxon>Chitinophaga</taxon>
    </lineage>
</organism>
<feature type="transmembrane region" description="Helical" evidence="7">
    <location>
        <begin position="72"/>
        <end position="93"/>
    </location>
</feature>
<feature type="transmembrane region" description="Helical" evidence="7">
    <location>
        <begin position="47"/>
        <end position="66"/>
    </location>
</feature>
<feature type="transmembrane region" description="Helical" evidence="7">
    <location>
        <begin position="12"/>
        <end position="35"/>
    </location>
</feature>
<evidence type="ECO:0000256" key="3">
    <source>
        <dbReference type="ARBA" id="ARBA00022475"/>
    </source>
</evidence>
<keyword evidence="6 7" id="KW-0472">Membrane</keyword>
<name>A0A1I0S5Q7_9BACT</name>
<protein>
    <recommendedName>
        <fullName evidence="7">UPF0056 membrane protein</fullName>
    </recommendedName>
</protein>
<dbReference type="NCBIfam" id="TIGR00427">
    <property type="entry name" value="NAAT family transporter"/>
    <property type="match status" value="1"/>
</dbReference>
<evidence type="ECO:0000256" key="7">
    <source>
        <dbReference type="RuleBase" id="RU362048"/>
    </source>
</evidence>
<evidence type="ECO:0000256" key="4">
    <source>
        <dbReference type="ARBA" id="ARBA00022692"/>
    </source>
</evidence>
<evidence type="ECO:0000313" key="8">
    <source>
        <dbReference type="EMBL" id="SEW50498.1"/>
    </source>
</evidence>
<evidence type="ECO:0000313" key="9">
    <source>
        <dbReference type="Proteomes" id="UP000199310"/>
    </source>
</evidence>
<keyword evidence="5 7" id="KW-1133">Transmembrane helix</keyword>
<evidence type="ECO:0000256" key="2">
    <source>
        <dbReference type="ARBA" id="ARBA00009784"/>
    </source>
</evidence>
<evidence type="ECO:0000256" key="6">
    <source>
        <dbReference type="ARBA" id="ARBA00023136"/>
    </source>
</evidence>
<accession>A0A1I0S5Q7</accession>
<dbReference type="STRING" id="29529.SAMN04488122_3848"/>
<evidence type="ECO:0000256" key="1">
    <source>
        <dbReference type="ARBA" id="ARBA00004651"/>
    </source>
</evidence>
<feature type="transmembrane region" description="Helical" evidence="7">
    <location>
        <begin position="120"/>
        <end position="138"/>
    </location>
</feature>
<comment type="similarity">
    <text evidence="2 7">Belongs to the UPF0056 (MarC) family.</text>
</comment>
<keyword evidence="9" id="KW-1185">Reference proteome</keyword>
<dbReference type="GO" id="GO:0005886">
    <property type="term" value="C:plasma membrane"/>
    <property type="evidence" value="ECO:0007669"/>
    <property type="project" value="UniProtKB-SubCell"/>
</dbReference>
<keyword evidence="3" id="KW-1003">Cell membrane</keyword>
<feature type="transmembrane region" description="Helical" evidence="7">
    <location>
        <begin position="185"/>
        <end position="209"/>
    </location>
</feature>
<dbReference type="Proteomes" id="UP000199310">
    <property type="component" value="Unassembled WGS sequence"/>
</dbReference>
<reference evidence="9" key="1">
    <citation type="submission" date="2016-10" db="EMBL/GenBank/DDBJ databases">
        <authorList>
            <person name="Varghese N."/>
            <person name="Submissions S."/>
        </authorList>
    </citation>
    <scope>NUCLEOTIDE SEQUENCE [LARGE SCALE GENOMIC DNA]</scope>
    <source>
        <strain evidence="9">DSM 3695</strain>
    </source>
</reference>
<dbReference type="RefSeq" id="WP_218150383.1">
    <property type="nucleotide sequence ID" value="NZ_FOJG01000002.1"/>
</dbReference>
<sequence length="215" mass="23270">MMALFDNYIAFATTVFMGLLAIVNPISAIPVFMELTSNMDKKAKRNIATKSVLIAFCIILVFSVAGKLIFHVFGITLAALRVTGGILVFVIGYEMVRGEKENKAENPKLGTQPIKADQNISVAITPLAMPLLAGPGAITTSMSYSAAKDLTHLAIVIGIYAFICYITYLLFIAGERIVKIIGTNVMMVITKMMGLILAVIGVQMLALGLRELFNF</sequence>
<dbReference type="PANTHER" id="PTHR33508">
    <property type="entry name" value="UPF0056 MEMBRANE PROTEIN YHCE"/>
    <property type="match status" value="1"/>
</dbReference>
<dbReference type="PANTHER" id="PTHR33508:SF1">
    <property type="entry name" value="UPF0056 MEMBRANE PROTEIN YHCE"/>
    <property type="match status" value="1"/>
</dbReference>
<keyword evidence="4 7" id="KW-0812">Transmembrane</keyword>
<proteinExistence type="inferred from homology"/>
<evidence type="ECO:0000256" key="5">
    <source>
        <dbReference type="ARBA" id="ARBA00022989"/>
    </source>
</evidence>
<dbReference type="EMBL" id="FOJG01000002">
    <property type="protein sequence ID" value="SEW50498.1"/>
    <property type="molecule type" value="Genomic_DNA"/>
</dbReference>
<dbReference type="Pfam" id="PF01914">
    <property type="entry name" value="MarC"/>
    <property type="match status" value="1"/>
</dbReference>
<comment type="subcellular location">
    <subcellularLocation>
        <location evidence="1 7">Cell membrane</location>
        <topology evidence="1 7">Multi-pass membrane protein</topology>
    </subcellularLocation>
</comment>
<feature type="transmembrane region" description="Helical" evidence="7">
    <location>
        <begin position="150"/>
        <end position="173"/>
    </location>
</feature>